<organism evidence="1">
    <name type="scientific">Arundo donax</name>
    <name type="common">Giant reed</name>
    <name type="synonym">Donax arundinaceus</name>
    <dbReference type="NCBI Taxonomy" id="35708"/>
    <lineage>
        <taxon>Eukaryota</taxon>
        <taxon>Viridiplantae</taxon>
        <taxon>Streptophyta</taxon>
        <taxon>Embryophyta</taxon>
        <taxon>Tracheophyta</taxon>
        <taxon>Spermatophyta</taxon>
        <taxon>Magnoliopsida</taxon>
        <taxon>Liliopsida</taxon>
        <taxon>Poales</taxon>
        <taxon>Poaceae</taxon>
        <taxon>PACMAD clade</taxon>
        <taxon>Arundinoideae</taxon>
        <taxon>Arundineae</taxon>
        <taxon>Arundo</taxon>
    </lineage>
</organism>
<accession>A0A0A9HGL4</accession>
<evidence type="ECO:0000313" key="1">
    <source>
        <dbReference type="EMBL" id="JAE35892.1"/>
    </source>
</evidence>
<protein>
    <submittedName>
        <fullName evidence="1">Uncharacterized protein</fullName>
    </submittedName>
</protein>
<reference evidence="1" key="2">
    <citation type="journal article" date="2015" name="Data Brief">
        <title>Shoot transcriptome of the giant reed, Arundo donax.</title>
        <authorList>
            <person name="Barrero R.A."/>
            <person name="Guerrero F.D."/>
            <person name="Moolhuijzen P."/>
            <person name="Goolsby J.A."/>
            <person name="Tidwell J."/>
            <person name="Bellgard S.E."/>
            <person name="Bellgard M.I."/>
        </authorList>
    </citation>
    <scope>NUCLEOTIDE SEQUENCE</scope>
    <source>
        <tissue evidence="1">Shoot tissue taken approximately 20 cm above the soil surface</tissue>
    </source>
</reference>
<proteinExistence type="predicted"/>
<sequence length="19" mass="2404">MRRPLSPTNRPHWNHYCHT</sequence>
<reference evidence="1" key="1">
    <citation type="submission" date="2014-09" db="EMBL/GenBank/DDBJ databases">
        <authorList>
            <person name="Magalhaes I.L.F."/>
            <person name="Oliveira U."/>
            <person name="Santos F.R."/>
            <person name="Vidigal T.H.D.A."/>
            <person name="Brescovit A.D."/>
            <person name="Santos A.J."/>
        </authorList>
    </citation>
    <scope>NUCLEOTIDE SEQUENCE</scope>
    <source>
        <tissue evidence="1">Shoot tissue taken approximately 20 cm above the soil surface</tissue>
    </source>
</reference>
<dbReference type="AlphaFoldDB" id="A0A0A9HGL4"/>
<dbReference type="EMBL" id="GBRH01162004">
    <property type="protein sequence ID" value="JAE35892.1"/>
    <property type="molecule type" value="Transcribed_RNA"/>
</dbReference>
<name>A0A0A9HGL4_ARUDO</name>